<protein>
    <recommendedName>
        <fullName evidence="2">Hedgehog/Intein (Hint) domain-containing protein</fullName>
    </recommendedName>
</protein>
<name>A0A6C0LNZ9_9ZZZZ</name>
<reference evidence="1" key="1">
    <citation type="journal article" date="2020" name="Nature">
        <title>Giant virus diversity and host interactions through global metagenomics.</title>
        <authorList>
            <person name="Schulz F."/>
            <person name="Roux S."/>
            <person name="Paez-Espino D."/>
            <person name="Jungbluth S."/>
            <person name="Walsh D.A."/>
            <person name="Denef V.J."/>
            <person name="McMahon K.D."/>
            <person name="Konstantinidis K.T."/>
            <person name="Eloe-Fadrosh E.A."/>
            <person name="Kyrpides N.C."/>
            <person name="Woyke T."/>
        </authorList>
    </citation>
    <scope>NUCLEOTIDE SEQUENCE</scope>
    <source>
        <strain evidence="1">GVMAG-M-3300027892-73</strain>
    </source>
</reference>
<dbReference type="EMBL" id="MN740522">
    <property type="protein sequence ID" value="QHU31002.1"/>
    <property type="molecule type" value="Genomic_DNA"/>
</dbReference>
<sequence length="121" mass="13583">MVNIPSKPLACMYKMVKTVSNGLTKDLIVTGGHSILVDDLGELKEINDQMFGGNTPKIDGKYLLLSSVSPDFSKLENHYIYTWYHFTLENDGDDDRRFGVWANGILTETPSKNQLIQMGQV</sequence>
<proteinExistence type="predicted"/>
<evidence type="ECO:0000313" key="1">
    <source>
        <dbReference type="EMBL" id="QHU31002.1"/>
    </source>
</evidence>
<organism evidence="1">
    <name type="scientific">viral metagenome</name>
    <dbReference type="NCBI Taxonomy" id="1070528"/>
    <lineage>
        <taxon>unclassified sequences</taxon>
        <taxon>metagenomes</taxon>
        <taxon>organismal metagenomes</taxon>
    </lineage>
</organism>
<dbReference type="AlphaFoldDB" id="A0A6C0LNZ9"/>
<evidence type="ECO:0008006" key="2">
    <source>
        <dbReference type="Google" id="ProtNLM"/>
    </source>
</evidence>
<accession>A0A6C0LNZ9</accession>